<protein>
    <submittedName>
        <fullName evidence="1">Uncharacterized protein</fullName>
    </submittedName>
</protein>
<dbReference type="InterPro" id="IPR009295">
    <property type="entry name" value="SAUGI"/>
</dbReference>
<gene>
    <name evidence="1" type="ORF">G8J23_12540</name>
</gene>
<evidence type="ECO:0000313" key="1">
    <source>
        <dbReference type="EMBL" id="MCG6226797.1"/>
    </source>
</evidence>
<dbReference type="Gene3D" id="3.10.450.250">
    <property type="entry name" value="S. aureus uracil DNA glycosylase inhibitor"/>
    <property type="match status" value="1"/>
</dbReference>
<comment type="caution">
    <text evidence="1">The sequence shown here is derived from an EMBL/GenBank/DDBJ whole genome shotgun (WGS) entry which is preliminary data.</text>
</comment>
<reference evidence="1 2" key="1">
    <citation type="submission" date="2020-03" db="EMBL/GenBank/DDBJ databases">
        <title>Comparative genetics of Staphylococcus warneri persistents from caprine mastitis.</title>
        <authorList>
            <person name="Franca C.A."/>
            <person name="Rosa D.S."/>
            <person name="Silva A."/>
            <person name="Rodrigues D.L.N."/>
            <person name="Santos R.G."/>
            <person name="Castillo R.E.H."/>
            <person name="Moreira M.A.S."/>
            <person name="Lima M.C."/>
            <person name="Gouveia G.V."/>
            <person name="Gouveia J.J.S."/>
            <person name="Souza R.F.S."/>
            <person name="Bertram B."/>
            <person name="Azevedo V."/>
            <person name="Costa M."/>
        </authorList>
    </citation>
    <scope>NUCLEOTIDE SEQUENCE [LARGE SCALE GENOMIC DNA]</scope>
    <source>
        <strain evidence="1 2">Cap 9.2</strain>
    </source>
</reference>
<organism evidence="1 2">
    <name type="scientific">Staphylococcus warneri</name>
    <dbReference type="NCBI Taxonomy" id="1292"/>
    <lineage>
        <taxon>Bacteria</taxon>
        <taxon>Bacillati</taxon>
        <taxon>Bacillota</taxon>
        <taxon>Bacilli</taxon>
        <taxon>Bacillales</taxon>
        <taxon>Staphylococcaceae</taxon>
        <taxon>Staphylococcus</taxon>
    </lineage>
</organism>
<proteinExistence type="predicted"/>
<name>A0ABS9NJ56_STAWA</name>
<dbReference type="Pfam" id="PF06106">
    <property type="entry name" value="SAUGI"/>
    <property type="match status" value="1"/>
</dbReference>
<sequence>MKTITQELKQYITRLFQLSNNETWECEALEEAAENILPTRFVDHTPLAHLTLETSYTYYNNELHELSIYPFLMYVNNQLISIGYLDYFDMDFLYLTDIKNTIIDERHLLKEGGNRHE</sequence>
<dbReference type="EMBL" id="JAANHJ010000012">
    <property type="protein sequence ID" value="MCG6226797.1"/>
    <property type="molecule type" value="Genomic_DNA"/>
</dbReference>
<evidence type="ECO:0000313" key="2">
    <source>
        <dbReference type="Proteomes" id="UP000814367"/>
    </source>
</evidence>
<keyword evidence="2" id="KW-1185">Reference proteome</keyword>
<dbReference type="Proteomes" id="UP000814367">
    <property type="component" value="Unassembled WGS sequence"/>
</dbReference>
<accession>A0ABS9NJ56</accession>
<dbReference type="InterPro" id="IPR043068">
    <property type="entry name" value="SAUGI_sf"/>
</dbReference>
<dbReference type="RefSeq" id="WP_107543642.1">
    <property type="nucleotide sequence ID" value="NZ_CP118796.1"/>
</dbReference>